<dbReference type="OrthoDB" id="9797122at2"/>
<accession>A0A1E8FCR8</accession>
<feature type="active site" description="Charge relay system" evidence="2">
    <location>
        <position position="150"/>
    </location>
</feature>
<feature type="site" description="Critical for activity" evidence="3">
    <location>
        <position position="153"/>
    </location>
</feature>
<dbReference type="Proteomes" id="UP000176037">
    <property type="component" value="Unassembled WGS sequence"/>
</dbReference>
<sequence>MKKLLLTLVITLLPGFSYAGNFGYSVDYIHGEGDVDGIKLAARYNAGAFDAISEDIRLFWETSVNLWEYGEHDAHDSNFVLAISPVLVKQIGDINQAPVFLEAGIGVSFIDDTYFAGKNVSTHYQFEDRLGLMMQFGKNNEHHVSVRYFHYSNAGLKEPNPGLDFIALSYQQEF</sequence>
<comment type="catalytic activity">
    <reaction evidence="1">
        <text>a 3-(acyloxy)acyl derivative of bacterial toxin + H2O = a 3-hydroxyacyl derivative of bacterial toxin + a fatty acid + H(+)</text>
        <dbReference type="Rhea" id="RHEA:12032"/>
        <dbReference type="ChEBI" id="CHEBI:15377"/>
        <dbReference type="ChEBI" id="CHEBI:15378"/>
        <dbReference type="ChEBI" id="CHEBI:28868"/>
        <dbReference type="ChEBI" id="CHEBI:136853"/>
        <dbReference type="ChEBI" id="CHEBI:140675"/>
        <dbReference type="EC" id="3.1.1.77"/>
    </reaction>
</comment>
<evidence type="ECO:0000313" key="6">
    <source>
        <dbReference type="Proteomes" id="UP000176037"/>
    </source>
</evidence>
<comment type="caution">
    <text evidence="5">The sequence shown here is derived from an EMBL/GenBank/DDBJ whole genome shotgun (WGS) entry which is preliminary data.</text>
</comment>
<evidence type="ECO:0000256" key="2">
    <source>
        <dbReference type="PIRSR" id="PIRSR029681-1"/>
    </source>
</evidence>
<feature type="active site" description="Charge relay system" evidence="2">
    <location>
        <position position="152"/>
    </location>
</feature>
<keyword evidence="6" id="KW-1185">Reference proteome</keyword>
<dbReference type="EMBL" id="MJIC01000015">
    <property type="protein sequence ID" value="OFI33293.1"/>
    <property type="molecule type" value="Genomic_DNA"/>
</dbReference>
<feature type="signal peptide" evidence="4">
    <location>
        <begin position="1"/>
        <end position="19"/>
    </location>
</feature>
<comment type="function">
    <text evidence="1">Has lipid A 3-O-deacylase activity. Hydrolyzes the ester bond at the 3 position of lipid A, a bioactive component of lipopolysaccharide (LPS), thereby releasing the primary fatty acyl moiety.</text>
</comment>
<protein>
    <recommendedName>
        <fullName evidence="1">Lipid A deacylase</fullName>
        <ecNumber evidence="1">3.1.1.77</ecNumber>
    </recommendedName>
    <alternativeName>
        <fullName evidence="1">LPS 3-O-deacylase</fullName>
    </alternativeName>
    <alternativeName>
        <fullName evidence="1">Outer membrane enzyme</fullName>
    </alternativeName>
</protein>
<evidence type="ECO:0000313" key="5">
    <source>
        <dbReference type="EMBL" id="OFI33293.1"/>
    </source>
</evidence>
<comment type="subunit">
    <text evidence="1">Homodimer.</text>
</comment>
<gene>
    <name evidence="5" type="ORF">BFC17_03265</name>
</gene>
<feature type="active site" description="Charge relay system" evidence="2">
    <location>
        <position position="164"/>
    </location>
</feature>
<organism evidence="5 6">
    <name type="scientific">Alteromonas lipolytica</name>
    <dbReference type="NCBI Taxonomy" id="1856405"/>
    <lineage>
        <taxon>Bacteria</taxon>
        <taxon>Pseudomonadati</taxon>
        <taxon>Pseudomonadota</taxon>
        <taxon>Gammaproteobacteria</taxon>
        <taxon>Alteromonadales</taxon>
        <taxon>Alteromonadaceae</taxon>
        <taxon>Alteromonas/Salinimonas group</taxon>
        <taxon>Alteromonas</taxon>
    </lineage>
</organism>
<comment type="similarity">
    <text evidence="1">Belongs to the PagL family.</text>
</comment>
<keyword evidence="4" id="KW-0732">Signal</keyword>
<dbReference type="STRING" id="1856405.BFC17_03265"/>
<evidence type="ECO:0000256" key="4">
    <source>
        <dbReference type="SAM" id="SignalP"/>
    </source>
</evidence>
<reference evidence="5 6" key="1">
    <citation type="submission" date="2016-09" db="EMBL/GenBank/DDBJ databases">
        <title>Alteromonas lipolytica, a new species isolated from sea water.</title>
        <authorList>
            <person name="Wu Y.-H."/>
            <person name="Cheng H."/>
            <person name="Xu X.-W."/>
        </authorList>
    </citation>
    <scope>NUCLEOTIDE SEQUENCE [LARGE SCALE GENOMIC DNA]</scope>
    <source>
        <strain evidence="5 6">JW12</strain>
    </source>
</reference>
<comment type="subcellular location">
    <subcellularLocation>
        <location evidence="1">Cell outer membrane</location>
        <topology evidence="1">Multi-pass membrane protein</topology>
    </subcellularLocation>
</comment>
<keyword evidence="1" id="KW-0472">Membrane</keyword>
<dbReference type="Gene3D" id="2.40.160.20">
    <property type="match status" value="1"/>
</dbReference>
<dbReference type="GO" id="GO:0009279">
    <property type="term" value="C:cell outer membrane"/>
    <property type="evidence" value="ECO:0007669"/>
    <property type="project" value="UniProtKB-SubCell"/>
</dbReference>
<dbReference type="EC" id="3.1.1.77" evidence="1"/>
<dbReference type="PIRSF" id="PIRSF029681">
    <property type="entry name" value="PagL"/>
    <property type="match status" value="1"/>
</dbReference>
<dbReference type="GO" id="GO:0050528">
    <property type="term" value="F:acyloxyacyl hydrolase activity"/>
    <property type="evidence" value="ECO:0007669"/>
    <property type="project" value="UniProtKB-EC"/>
</dbReference>
<dbReference type="AlphaFoldDB" id="A0A1E8FCR8"/>
<proteinExistence type="inferred from homology"/>
<dbReference type="Pfam" id="PF09411">
    <property type="entry name" value="PagL"/>
    <property type="match status" value="1"/>
</dbReference>
<evidence type="ECO:0000256" key="3">
    <source>
        <dbReference type="PIRSR" id="PIRSR029681-2"/>
    </source>
</evidence>
<keyword evidence="1" id="KW-0378">Hydrolase</keyword>
<name>A0A1E8FCR8_9ALTE</name>
<dbReference type="RefSeq" id="WP_070177669.1">
    <property type="nucleotide sequence ID" value="NZ_BMJR01000002.1"/>
</dbReference>
<feature type="chain" id="PRO_5009214261" description="Lipid A deacylase" evidence="4">
    <location>
        <begin position="20"/>
        <end position="174"/>
    </location>
</feature>
<dbReference type="InterPro" id="IPR018550">
    <property type="entry name" value="Lipid-A_deacylase-rel"/>
</dbReference>
<evidence type="ECO:0000256" key="1">
    <source>
        <dbReference type="PIRNR" id="PIRNR029681"/>
    </source>
</evidence>
<keyword evidence="1" id="KW-0998">Cell outer membrane</keyword>